<dbReference type="Proteomes" id="UP001497516">
    <property type="component" value="Chromosome 10"/>
</dbReference>
<dbReference type="EMBL" id="OZ034814">
    <property type="protein sequence ID" value="CAL1361987.1"/>
    <property type="molecule type" value="Genomic_DNA"/>
</dbReference>
<protein>
    <submittedName>
        <fullName evidence="2">Uncharacterized protein</fullName>
    </submittedName>
</protein>
<gene>
    <name evidence="2" type="ORF">LTRI10_LOCUS9248</name>
</gene>
<evidence type="ECO:0000256" key="1">
    <source>
        <dbReference type="SAM" id="MobiDB-lite"/>
    </source>
</evidence>
<dbReference type="AlphaFoldDB" id="A0AAV2D180"/>
<evidence type="ECO:0000313" key="2">
    <source>
        <dbReference type="EMBL" id="CAL1361987.1"/>
    </source>
</evidence>
<reference evidence="2 3" key="1">
    <citation type="submission" date="2024-04" db="EMBL/GenBank/DDBJ databases">
        <authorList>
            <person name="Fracassetti M."/>
        </authorList>
    </citation>
    <scope>NUCLEOTIDE SEQUENCE [LARGE SCALE GENOMIC DNA]</scope>
</reference>
<accession>A0AAV2D180</accession>
<name>A0AAV2D180_9ROSI</name>
<keyword evidence="3" id="KW-1185">Reference proteome</keyword>
<proteinExistence type="predicted"/>
<feature type="region of interest" description="Disordered" evidence="1">
    <location>
        <begin position="1"/>
        <end position="20"/>
    </location>
</feature>
<evidence type="ECO:0000313" key="3">
    <source>
        <dbReference type="Proteomes" id="UP001497516"/>
    </source>
</evidence>
<organism evidence="2 3">
    <name type="scientific">Linum trigynum</name>
    <dbReference type="NCBI Taxonomy" id="586398"/>
    <lineage>
        <taxon>Eukaryota</taxon>
        <taxon>Viridiplantae</taxon>
        <taxon>Streptophyta</taxon>
        <taxon>Embryophyta</taxon>
        <taxon>Tracheophyta</taxon>
        <taxon>Spermatophyta</taxon>
        <taxon>Magnoliopsida</taxon>
        <taxon>eudicotyledons</taxon>
        <taxon>Gunneridae</taxon>
        <taxon>Pentapetalae</taxon>
        <taxon>rosids</taxon>
        <taxon>fabids</taxon>
        <taxon>Malpighiales</taxon>
        <taxon>Linaceae</taxon>
        <taxon>Linum</taxon>
    </lineage>
</organism>
<sequence>MVLSLLSKSQRDLASSPLAKRTSAQFPTISLRNKEHNDDKLILLNNSSLPYGVYILFRLVQFTPVDAC</sequence>